<evidence type="ECO:0000313" key="1">
    <source>
        <dbReference type="EMBL" id="EUB59676.1"/>
    </source>
</evidence>
<accession>W6UFL2</accession>
<organism evidence="1 2">
    <name type="scientific">Echinococcus granulosus</name>
    <name type="common">Hydatid tapeworm</name>
    <dbReference type="NCBI Taxonomy" id="6210"/>
    <lineage>
        <taxon>Eukaryota</taxon>
        <taxon>Metazoa</taxon>
        <taxon>Spiralia</taxon>
        <taxon>Lophotrochozoa</taxon>
        <taxon>Platyhelminthes</taxon>
        <taxon>Cestoda</taxon>
        <taxon>Eucestoda</taxon>
        <taxon>Cyclophyllidea</taxon>
        <taxon>Taeniidae</taxon>
        <taxon>Echinococcus</taxon>
        <taxon>Echinococcus granulosus group</taxon>
    </lineage>
</organism>
<dbReference type="RefSeq" id="XP_024350872.1">
    <property type="nucleotide sequence ID" value="XM_024494687.1"/>
</dbReference>
<protein>
    <submittedName>
        <fullName evidence="1">Uncharacterized protein</fullName>
    </submittedName>
</protein>
<dbReference type="EMBL" id="APAU02000040">
    <property type="protein sequence ID" value="EUB59676.1"/>
    <property type="molecule type" value="Genomic_DNA"/>
</dbReference>
<gene>
    <name evidence="1" type="ORF">EGR_05438</name>
</gene>
<evidence type="ECO:0000313" key="2">
    <source>
        <dbReference type="Proteomes" id="UP000019149"/>
    </source>
</evidence>
<sequence length="175" mass="20211">MEAIEDDCSCRLTSLVDIEVTYVEASHVFSSSYLRVKTHQISILAAKMEKKNKLKTNSYLNAFDLAPPSSLYAFDVHSYFFIPISPLTTLANFILVASTLQLWATDEDTPFSLSIDILAVVKGEERNQIYFHSIVHVVTLRVRNEELIIWIYPIRDERCWRRPSNGFFQVVFQEL</sequence>
<dbReference type="KEGG" id="egl:EGR_05438"/>
<reference evidence="1 2" key="1">
    <citation type="journal article" date="2013" name="Nat. Genet.">
        <title>The genome of the hydatid tapeworm Echinococcus granulosus.</title>
        <authorList>
            <person name="Zheng H."/>
            <person name="Zhang W."/>
            <person name="Zhang L."/>
            <person name="Zhang Z."/>
            <person name="Li J."/>
            <person name="Lu G."/>
            <person name="Zhu Y."/>
            <person name="Wang Y."/>
            <person name="Huang Y."/>
            <person name="Liu J."/>
            <person name="Kang H."/>
            <person name="Chen J."/>
            <person name="Wang L."/>
            <person name="Chen A."/>
            <person name="Yu S."/>
            <person name="Gao Z."/>
            <person name="Jin L."/>
            <person name="Gu W."/>
            <person name="Wang Z."/>
            <person name="Zhao L."/>
            <person name="Shi B."/>
            <person name="Wen H."/>
            <person name="Lin R."/>
            <person name="Jones M.K."/>
            <person name="Brejova B."/>
            <person name="Vinar T."/>
            <person name="Zhao G."/>
            <person name="McManus D.P."/>
            <person name="Chen Z."/>
            <person name="Zhou Y."/>
            <person name="Wang S."/>
        </authorList>
    </citation>
    <scope>NUCLEOTIDE SEQUENCE [LARGE SCALE GENOMIC DNA]</scope>
</reference>
<comment type="caution">
    <text evidence="1">The sequence shown here is derived from an EMBL/GenBank/DDBJ whole genome shotgun (WGS) entry which is preliminary data.</text>
</comment>
<keyword evidence="2" id="KW-1185">Reference proteome</keyword>
<name>W6UFL2_ECHGR</name>
<dbReference type="GeneID" id="36341153"/>
<dbReference type="Proteomes" id="UP000019149">
    <property type="component" value="Unassembled WGS sequence"/>
</dbReference>
<dbReference type="CTD" id="36341153"/>
<proteinExistence type="predicted"/>
<dbReference type="AlphaFoldDB" id="W6UFL2"/>